<comment type="caution">
    <text evidence="2">The sequence shown here is derived from an EMBL/GenBank/DDBJ whole genome shotgun (WGS) entry which is preliminary data.</text>
</comment>
<keyword evidence="3" id="KW-1185">Reference proteome</keyword>
<dbReference type="Gene3D" id="2.60.120.10">
    <property type="entry name" value="Jelly Rolls"/>
    <property type="match status" value="1"/>
</dbReference>
<dbReference type="InterPro" id="IPR014710">
    <property type="entry name" value="RmlC-like_jellyroll"/>
</dbReference>
<name>A0ABR6EVK4_9SPHI</name>
<organism evidence="2 3">
    <name type="scientific">Pedobacter gandavensis</name>
    <dbReference type="NCBI Taxonomy" id="2679963"/>
    <lineage>
        <taxon>Bacteria</taxon>
        <taxon>Pseudomonadati</taxon>
        <taxon>Bacteroidota</taxon>
        <taxon>Sphingobacteriia</taxon>
        <taxon>Sphingobacteriales</taxon>
        <taxon>Sphingobacteriaceae</taxon>
        <taxon>Pedobacter</taxon>
    </lineage>
</organism>
<accession>A0ABR6EVK4</accession>
<feature type="domain" description="Cyclic nucleotide-binding" evidence="1">
    <location>
        <begin position="21"/>
        <end position="112"/>
    </location>
</feature>
<dbReference type="InterPro" id="IPR018490">
    <property type="entry name" value="cNMP-bd_dom_sf"/>
</dbReference>
<evidence type="ECO:0000313" key="2">
    <source>
        <dbReference type="EMBL" id="MBB2149274.1"/>
    </source>
</evidence>
<proteinExistence type="predicted"/>
<evidence type="ECO:0000313" key="3">
    <source>
        <dbReference type="Proteomes" id="UP000636110"/>
    </source>
</evidence>
<dbReference type="Pfam" id="PF00027">
    <property type="entry name" value="cNMP_binding"/>
    <property type="match status" value="1"/>
</dbReference>
<dbReference type="PROSITE" id="PS50042">
    <property type="entry name" value="CNMP_BINDING_3"/>
    <property type="match status" value="1"/>
</dbReference>
<dbReference type="EMBL" id="WNXC01000002">
    <property type="protein sequence ID" value="MBB2149274.1"/>
    <property type="molecule type" value="Genomic_DNA"/>
</dbReference>
<dbReference type="SUPFAM" id="SSF51206">
    <property type="entry name" value="cAMP-binding domain-like"/>
    <property type="match status" value="1"/>
</dbReference>
<dbReference type="RefSeq" id="WP_182956588.1">
    <property type="nucleotide sequence ID" value="NZ_WNXC01000002.1"/>
</dbReference>
<gene>
    <name evidence="2" type="ORF">GM920_10180</name>
</gene>
<protein>
    <submittedName>
        <fullName evidence="2">Cyclic nucleotide-binding domain-containing protein</fullName>
    </submittedName>
</protein>
<sequence>MTELENYLHHYFSIGLHDCKKLASLFQEEKLAKGDFFLKSQQQSNKLSFIEHGLLRLFVVLPDKEVTQWIANSGTFVTDLSGFLFRNPARWNIQALTEVTLYTISHEQYLKVGDLIPKWNEFEKLFIGKCFVTIENRVFNQISLSAEERYQLLFEQQRELFHQVPLQYLASMLGMTPETLSRIRSKKTS</sequence>
<evidence type="ECO:0000259" key="1">
    <source>
        <dbReference type="PROSITE" id="PS50042"/>
    </source>
</evidence>
<reference evidence="2 3" key="1">
    <citation type="submission" date="2019-11" db="EMBL/GenBank/DDBJ databases">
        <title>Description of Pedobacter sp. LMG 31462T.</title>
        <authorList>
            <person name="Carlier A."/>
            <person name="Qi S."/>
            <person name="Vandamme P."/>
        </authorList>
    </citation>
    <scope>NUCLEOTIDE SEQUENCE [LARGE SCALE GENOMIC DNA]</scope>
    <source>
        <strain evidence="2 3">LMG 31462</strain>
    </source>
</reference>
<dbReference type="InterPro" id="IPR000595">
    <property type="entry name" value="cNMP-bd_dom"/>
</dbReference>
<dbReference type="Proteomes" id="UP000636110">
    <property type="component" value="Unassembled WGS sequence"/>
</dbReference>